<dbReference type="OrthoDB" id="421075at2759"/>
<dbReference type="InterPro" id="IPR011990">
    <property type="entry name" value="TPR-like_helical_dom_sf"/>
</dbReference>
<dbReference type="SUPFAM" id="SSF81901">
    <property type="entry name" value="HCP-like"/>
    <property type="match status" value="1"/>
</dbReference>
<keyword evidence="2 3" id="KW-0802">TPR repeat</keyword>
<reference evidence="4 5" key="1">
    <citation type="submission" date="2015-08" db="EMBL/GenBank/DDBJ databases">
        <title>Ancestral chromatin configuration constrains chromatin evolution on differentiating sex chromosomes in Drosophila.</title>
        <authorList>
            <person name="Zhou Q."/>
            <person name="Bachtrog D."/>
        </authorList>
    </citation>
    <scope>NUCLEOTIDE SEQUENCE [LARGE SCALE GENOMIC DNA]</scope>
    <source>
        <tissue evidence="4">Whole larvae</tissue>
    </source>
</reference>
<dbReference type="PROSITE" id="PS50005">
    <property type="entry name" value="TPR"/>
    <property type="match status" value="2"/>
</dbReference>
<evidence type="ECO:0000256" key="1">
    <source>
        <dbReference type="ARBA" id="ARBA00022737"/>
    </source>
</evidence>
<feature type="repeat" description="TPR" evidence="3">
    <location>
        <begin position="542"/>
        <end position="575"/>
    </location>
</feature>
<accession>A0A0M5J6S1</accession>
<dbReference type="STRING" id="30019.A0A0M5J6S1"/>
<organism evidence="4 5">
    <name type="scientific">Drosophila busckii</name>
    <name type="common">Fruit fly</name>
    <dbReference type="NCBI Taxonomy" id="30019"/>
    <lineage>
        <taxon>Eukaryota</taxon>
        <taxon>Metazoa</taxon>
        <taxon>Ecdysozoa</taxon>
        <taxon>Arthropoda</taxon>
        <taxon>Hexapoda</taxon>
        <taxon>Insecta</taxon>
        <taxon>Pterygota</taxon>
        <taxon>Neoptera</taxon>
        <taxon>Endopterygota</taxon>
        <taxon>Diptera</taxon>
        <taxon>Brachycera</taxon>
        <taxon>Muscomorpha</taxon>
        <taxon>Ephydroidea</taxon>
        <taxon>Drosophilidae</taxon>
        <taxon>Drosophila</taxon>
    </lineage>
</organism>
<evidence type="ECO:0000256" key="2">
    <source>
        <dbReference type="ARBA" id="ARBA00022803"/>
    </source>
</evidence>
<dbReference type="PANTHER" id="PTHR15704">
    <property type="entry name" value="SUPERKILLER 3 PROTEIN-RELATED"/>
    <property type="match status" value="1"/>
</dbReference>
<gene>
    <name evidence="4" type="ORF">Dbus_chr2Rg115</name>
</gene>
<dbReference type="AlphaFoldDB" id="A0A0M5J6S1"/>
<keyword evidence="5" id="KW-1185">Reference proteome</keyword>
<evidence type="ECO:0000313" key="5">
    <source>
        <dbReference type="Proteomes" id="UP000494163"/>
    </source>
</evidence>
<dbReference type="OMA" id="IRMYPEA"/>
<sequence>KMTSKESKALIKDIRDSIKLAKYNDAIHKCNRLLKAEPKNNMAYLLLGAAYQSVDKAEATKFLRKSIEYTEGPATVALQGLANCAPAEELPEIYDQLVDLLPEKSLDYYEKLFGLAANAALSLSCLSLFKKRALMHDDNKKLQEYMGRIWLTNDIEVTAGESELYKNSMETLLSLGDASLQCMVYKRYLKWLYKQQDFVSCVCHAVNMTTTHPRDVYGYEWICKTYCEYHNEPQSESWQKQLKAPILSYAVQLLELNPKSNLALLVKAFDAYEKQQFLNARQFALQSQQHFASYKPTLKLLAYIHMQFGAYKLALLLWQELGLKNEAYAECLSYENDTQKLNDAVALLSKSEQSPANVNALARCYHKFGEEQKLKGLPLDVVAQAEFLLSPAEALESLAGNTSFEALMLAGKLQLKQKQFAEALNCMLQATRLRPYSSQCFEHLAHLYQLNGDIPRARKCYEKCISLNALAQSAVDALSSIYQQLGEEELNEALLLSTLRHLSSDDAVRLQYKLGLHFLQVKKWDNAIQCFRIAIKHDFRCMVYWESLGDAYVARGSYNSGIRVFQKILELTPENSYALLQIALIRTVIIYMKNNVVCKNVNNINNYFLNLQNIRMYPEAIADFETLLTKQPAYLPALKGAAEAHIGLANNLKSQNLYGRAKQHMQLAMDHLQTAFLQPKAQGMVWLWRLTACVFVQTSQLPQSLANLDVAGSLAKREETIAYLSRKDLLQLAQRFFLCALKLKQNTFLWYELAICSYLYALYMPEEAKTHLETSAKACKMAIKECSSRWQNWNLLGVINMHTVHEQLPVAQHCFIQAIELDRKSYTSWTNLGVLYIKVGNIRLANEAFKRAQQSSPIYANAWIGQALVAETIGEQEEAFDLFRHCQQFDYHPEAALGFAHWVCYVLSDPQLRSKPHNKHAIDHMHADIYALDAINWFVSYMYLSNIHFTHIKLTYRYVQNEEADASVSSLTFQGFLCARQHLYKQAINAFTRACQLCEPGEKRDKLYTNLGYLYLKLGQPDLAVIALNTVAHATFKPIIGLALAYYRSGQLQESYSIYNSVLGSVVGHDDEKAATILVAMASMVYAFQGATDTKTLLYQCILLKGVPIHALFSACALGILHQDNELINHILSEFKAYEFKETHCADIAFLTAHCYLINEGPRRALTYLQTRVRMFPQNNGLRKVLVKFLLDYFKDDDAYKCVTANMGLIALKLGHHNLRTNFKTKEEAESTIYASRALEHVDKQYSLKLIQCAIRLCPTNQMSRQLLKAITA</sequence>
<evidence type="ECO:0000256" key="3">
    <source>
        <dbReference type="PROSITE-ProRule" id="PRU00339"/>
    </source>
</evidence>
<dbReference type="InterPro" id="IPR019734">
    <property type="entry name" value="TPR_rpt"/>
</dbReference>
<dbReference type="SMART" id="SM00028">
    <property type="entry name" value="TPR"/>
    <property type="match status" value="11"/>
</dbReference>
<keyword evidence="1" id="KW-0677">Repeat</keyword>
<dbReference type="SUPFAM" id="SSF48452">
    <property type="entry name" value="TPR-like"/>
    <property type="match status" value="4"/>
</dbReference>
<dbReference type="Pfam" id="PF13432">
    <property type="entry name" value="TPR_16"/>
    <property type="match status" value="2"/>
</dbReference>
<name>A0A0M5J6S1_DROBS</name>
<dbReference type="Gene3D" id="1.25.40.10">
    <property type="entry name" value="Tetratricopeptide repeat domain"/>
    <property type="match status" value="5"/>
</dbReference>
<feature type="non-terminal residue" evidence="4">
    <location>
        <position position="1"/>
    </location>
</feature>
<dbReference type="InterPro" id="IPR039226">
    <property type="entry name" value="Ski3/TTC37"/>
</dbReference>
<dbReference type="GO" id="GO:0055087">
    <property type="term" value="C:Ski complex"/>
    <property type="evidence" value="ECO:0007669"/>
    <property type="project" value="InterPro"/>
</dbReference>
<dbReference type="PANTHER" id="PTHR15704:SF7">
    <property type="entry name" value="SUPERKILLER COMPLEX PROTEIN 3"/>
    <property type="match status" value="1"/>
</dbReference>
<dbReference type="Proteomes" id="UP000494163">
    <property type="component" value="Chromosome 2R"/>
</dbReference>
<evidence type="ECO:0000313" key="4">
    <source>
        <dbReference type="EMBL" id="ALC40536.1"/>
    </source>
</evidence>
<feature type="repeat" description="TPR" evidence="3">
    <location>
        <begin position="826"/>
        <end position="859"/>
    </location>
</feature>
<protein>
    <submittedName>
        <fullName evidence="4">CG8777</fullName>
    </submittedName>
</protein>
<dbReference type="GO" id="GO:0006401">
    <property type="term" value="P:RNA catabolic process"/>
    <property type="evidence" value="ECO:0007669"/>
    <property type="project" value="InterPro"/>
</dbReference>
<dbReference type="EMBL" id="CP012524">
    <property type="protein sequence ID" value="ALC40536.1"/>
    <property type="molecule type" value="Genomic_DNA"/>
</dbReference>
<dbReference type="Pfam" id="PF13181">
    <property type="entry name" value="TPR_8"/>
    <property type="match status" value="3"/>
</dbReference>
<proteinExistence type="predicted"/>